<accession>A0A935CDB8</accession>
<gene>
    <name evidence="2" type="ORF">IPF40_06365</name>
</gene>
<protein>
    <submittedName>
        <fullName evidence="2">Maleylpyruvate isomerase family mycothiol-dependent enzyme</fullName>
    </submittedName>
</protein>
<dbReference type="SUPFAM" id="SSF109854">
    <property type="entry name" value="DinB/YfiT-like putative metalloenzymes"/>
    <property type="match status" value="1"/>
</dbReference>
<name>A0A935CDB8_9MICO</name>
<dbReference type="GO" id="GO:0016853">
    <property type="term" value="F:isomerase activity"/>
    <property type="evidence" value="ECO:0007669"/>
    <property type="project" value="UniProtKB-KW"/>
</dbReference>
<dbReference type="AlphaFoldDB" id="A0A935CDB8"/>
<dbReference type="Proteomes" id="UP000718281">
    <property type="component" value="Unassembled WGS sequence"/>
</dbReference>
<dbReference type="EMBL" id="JADIXZ010000004">
    <property type="protein sequence ID" value="MBK6300678.1"/>
    <property type="molecule type" value="Genomic_DNA"/>
</dbReference>
<comment type="caution">
    <text evidence="2">The sequence shown here is derived from an EMBL/GenBank/DDBJ whole genome shotgun (WGS) entry which is preliminary data.</text>
</comment>
<dbReference type="NCBIfam" id="TIGR03083">
    <property type="entry name" value="maleylpyruvate isomerase family mycothiol-dependent enzyme"/>
    <property type="match status" value="1"/>
</dbReference>
<evidence type="ECO:0000313" key="3">
    <source>
        <dbReference type="Proteomes" id="UP000718281"/>
    </source>
</evidence>
<dbReference type="InterPro" id="IPR017517">
    <property type="entry name" value="Maleyloyr_isom"/>
</dbReference>
<evidence type="ECO:0000313" key="2">
    <source>
        <dbReference type="EMBL" id="MBK6300678.1"/>
    </source>
</evidence>
<dbReference type="Gene3D" id="1.20.120.450">
    <property type="entry name" value="dinb family like domain"/>
    <property type="match status" value="1"/>
</dbReference>
<dbReference type="InterPro" id="IPR024344">
    <property type="entry name" value="MDMPI_metal-binding"/>
</dbReference>
<keyword evidence="2" id="KW-0413">Isomerase</keyword>
<dbReference type="Pfam" id="PF11716">
    <property type="entry name" value="MDMPI_N"/>
    <property type="match status" value="1"/>
</dbReference>
<evidence type="ECO:0000259" key="1">
    <source>
        <dbReference type="Pfam" id="PF11716"/>
    </source>
</evidence>
<reference evidence="2 3" key="1">
    <citation type="submission" date="2020-10" db="EMBL/GenBank/DDBJ databases">
        <title>Connecting structure to function with the recovery of over 1000 high-quality activated sludge metagenome-assembled genomes encoding full-length rRNA genes using long-read sequencing.</title>
        <authorList>
            <person name="Singleton C.M."/>
            <person name="Petriglieri F."/>
            <person name="Kristensen J.M."/>
            <person name="Kirkegaard R.H."/>
            <person name="Michaelsen T.Y."/>
            <person name="Andersen M.H."/>
            <person name="Karst S.M."/>
            <person name="Dueholm M.S."/>
            <person name="Nielsen P.H."/>
            <person name="Albertsen M."/>
        </authorList>
    </citation>
    <scope>NUCLEOTIDE SEQUENCE [LARGE SCALE GENOMIC DNA]</scope>
    <source>
        <strain evidence="2">AalE_18-Q3-R2-46_BAT3C.188</strain>
    </source>
</reference>
<dbReference type="GO" id="GO:0046872">
    <property type="term" value="F:metal ion binding"/>
    <property type="evidence" value="ECO:0007669"/>
    <property type="project" value="InterPro"/>
</dbReference>
<organism evidence="2 3">
    <name type="scientific">Candidatus Phosphoribacter hodrii</name>
    <dbReference type="NCBI Taxonomy" id="2953743"/>
    <lineage>
        <taxon>Bacteria</taxon>
        <taxon>Bacillati</taxon>
        <taxon>Actinomycetota</taxon>
        <taxon>Actinomycetes</taxon>
        <taxon>Micrococcales</taxon>
        <taxon>Dermatophilaceae</taxon>
        <taxon>Candidatus Phosphoribacter</taxon>
    </lineage>
</organism>
<proteinExistence type="predicted"/>
<feature type="domain" description="Mycothiol-dependent maleylpyruvate isomerase metal-binding" evidence="1">
    <location>
        <begin position="14"/>
        <end position="93"/>
    </location>
</feature>
<dbReference type="InterPro" id="IPR034660">
    <property type="entry name" value="DinB/YfiT-like"/>
</dbReference>
<sequence>MTIWDDIATERLGIAEVLEGLTEAQWQTPSLCGKWTVRELAGHLVVPFHTSIPNFAVAMVKARGSFHRANDSLARAQSRRPTADLIADLRANANHHFTPPRQGPLAPLTDALVHGQDLRIPLGINDPRDPDKWQQSLDFLVTPAARAGFTRAELPPVEFVATDLDWHFGEGPQVSGPAYAIALALTTRAASLERLSGTGIDDLTRWMG</sequence>